<dbReference type="InterPro" id="IPR044492">
    <property type="entry name" value="P_typ_ATPase_HD_dom"/>
</dbReference>
<evidence type="ECO:0000256" key="12">
    <source>
        <dbReference type="ARBA" id="ARBA00022840"/>
    </source>
</evidence>
<organism evidence="30 31">
    <name type="scientific">Columba livia</name>
    <name type="common">Rock dove</name>
    <dbReference type="NCBI Taxonomy" id="8932"/>
    <lineage>
        <taxon>Eukaryota</taxon>
        <taxon>Metazoa</taxon>
        <taxon>Chordata</taxon>
        <taxon>Craniata</taxon>
        <taxon>Vertebrata</taxon>
        <taxon>Euteleostomi</taxon>
        <taxon>Archelosauria</taxon>
        <taxon>Archosauria</taxon>
        <taxon>Dinosauria</taxon>
        <taxon>Saurischia</taxon>
        <taxon>Theropoda</taxon>
        <taxon>Coelurosauria</taxon>
        <taxon>Aves</taxon>
        <taxon>Neognathae</taxon>
        <taxon>Neoaves</taxon>
        <taxon>Columbimorphae</taxon>
        <taxon>Columbiformes</taxon>
        <taxon>Columbidae</taxon>
        <taxon>Columba</taxon>
    </lineage>
</organism>
<dbReference type="SUPFAM" id="SSF81653">
    <property type="entry name" value="Calcium ATPase, transduction domain A"/>
    <property type="match status" value="1"/>
</dbReference>
<feature type="binding site" evidence="24">
    <location>
        <position position="492"/>
    </location>
    <ligand>
        <name>ATP</name>
        <dbReference type="ChEBI" id="CHEBI:30616"/>
    </ligand>
</feature>
<evidence type="ECO:0000256" key="23">
    <source>
        <dbReference type="PIRSR" id="PIRSR606539-1"/>
    </source>
</evidence>
<reference evidence="30 31" key="1">
    <citation type="journal article" date="2013" name="Science">
        <title>Genomic diversity and evolution of the head crest in the rock pigeon.</title>
        <authorList>
            <person name="Shapiro M.D."/>
            <person name="Kronenberg Z."/>
            <person name="Li C."/>
            <person name="Domyan E.T."/>
            <person name="Pan H."/>
            <person name="Campbell M."/>
            <person name="Tan H."/>
            <person name="Huff C.D."/>
            <person name="Hu H."/>
            <person name="Vickrey A.I."/>
            <person name="Nielsen S.C."/>
            <person name="Stringham S.A."/>
            <person name="Hu H."/>
            <person name="Willerslev E."/>
            <person name="Gilbert M.T."/>
            <person name="Yandell M."/>
            <person name="Zhang G."/>
            <person name="Wang J."/>
        </authorList>
    </citation>
    <scope>NUCLEOTIDE SEQUENCE [LARGE SCALE GENOMIC DNA]</scope>
    <source>
        <tissue evidence="30">Blood</tissue>
    </source>
</reference>
<feature type="region of interest" description="Disordered" evidence="27">
    <location>
        <begin position="526"/>
        <end position="546"/>
    </location>
</feature>
<feature type="binding site" evidence="25">
    <location>
        <position position="1096"/>
    </location>
    <ligand>
        <name>Mg(2+)</name>
        <dbReference type="ChEBI" id="CHEBI:18420"/>
    </ligand>
</feature>
<keyword evidence="5" id="KW-0813">Transport</keyword>
<feature type="transmembrane region" description="Helical" evidence="26">
    <location>
        <begin position="1261"/>
        <end position="1282"/>
    </location>
</feature>
<dbReference type="NCBIfam" id="TIGR01494">
    <property type="entry name" value="ATPase_P-type"/>
    <property type="match status" value="1"/>
</dbReference>
<sequence length="1584" mass="178667">MGNVKLKGRLGCSDHEMVQFKILMATKRLHSKLTILDFRRPDFDLFRNLLVYASKCPSHNAQVTEGKGRDWENEEPLTIEEDQVRDHLSDMKVHKSIGPDEMHLQVLTELSDLLLPEAEADKSKRTVLASNRLKTTKYTALSFLPKNLFEQFHRLANVYFVFIALLNFVPAVNAFQPELALAPVLFILAVTAINYSRYRSDKEINHMECLVYSRNEKKYISRYWKEVEVGDFVQLRCNEIIPADILLLSSSDPDGLCHIETANLDGETNLKQRQVVRRFLELDSEFDPLKFTSVIECEKPNNDLSRFRGHIVHGRGKKDVLFKENLLLRGCTIRNTEEVAGIVIYAGHETKAFLNNNGPRYKRSKLERQMNADVLWCVLILLIMCLFSAIGHGLWVWQYGEKKKPIFDVPGPDGKYLSPVLASVYLFLTAIIVFQVLIPISLYVSIEIVKICQVYFIHQDKDLYDEETDSQLQCRALNITEDLGQVQFIFSDKTGTLTENKMVFRRCTVSGIEYSHDDNAKRLAMYQEPDSEEEEAAPKGGTLSHRDSICSHQSIKVIHRSQSTKTHRRTGSRAEAKRASILSKHTAFSSPMEKDITPDPRLLEKVNECAKHLEVMRSHEQPLSHLSPELCDIFDFFIALTICNTVVVTAPNQPRQKVRDRFELKSPVKTIEDFIRRFTPSRLTSGSNSSSSSSLATSKSMHRFGLSLLSSTSTDSTLLKLEEKLAYSAQMNNNGYSSQQGRAAVGSGPEEGELRYEAESPDEAALVYAARAYNCSLVGRLSDQVSVELPHLGTLSFEVLHTLGFDSVRKRMSVVVRHPLTDEINVYTKGADSVVMDLLLPCSSDDPRGKHQKKIQSKTQNYLNLYAVDGLRTLCIAKRVLSKDEYACWLKSHLEAESSIENREELLFQSALRIEKNLHLLGATGIEDRLQDGVPETIANLRKAGLQIWVLTGDKQETAVNIAYACKLLDHDEEIITLNAESPETCAVLLEQCLQCVESKFSNNTIDEDTGNMTVGFTPLYPPSSSVLSSLGLVIDGRTLAYALEPTLEDKFLALAKRCRSVLCCRSTPLQKSMVVKLVRDKLKAMTLAIGDGANDVSMIQVADVGVGISGQEGMQAVMASDFAIPRFRHLEKLLLVHGHWCYSRLANMVLYFFYKNAMFVALLFWYQFYCGFSGSSMIDQWYLIFFNLLFSSLPQLITGVLDKDVPAEMLIAVPQLYRSGQNMEEYQPHMFWMNMIDAMYQSLVCFFIPYFTYYDSEVDVFSWGTPITTIALFTIILHLAIETKTWTFLHWSSCIFSIILFFFVALVYNASCPACHPPSNPYWTMERLMGDPMFYFTCIISPVVALLPRFLYRTLQGTLFPTQLQLGRQLSKLPPEIRSNLLTKLNVKETARQAQPFADSFSPSLSSNASDCCKASNQSTPLPTSPQIRESLFQEHTKAEHRTDQPVAASPQGAVLPGESKLPSSARSLERSLGFRDVRHGTSETEPLPVGATFPWSSAVDQVDFSLLKWITSTPLFSRLGTALQVSSSSLQNETQDSMCVLGSSLQVDFKGLKEQSSNNLQDKMKGTQADHYKSDNFETTFL</sequence>
<comment type="catalytic activity">
    <reaction evidence="20">
        <text>a 1,2-diacyl-sn-glycero-3-phosphocholine(out) + ATP + H2O = a 1,2-diacyl-sn-glycero-3-phosphocholine(in) + ADP + phosphate + H(+)</text>
        <dbReference type="Rhea" id="RHEA:38583"/>
        <dbReference type="ChEBI" id="CHEBI:15377"/>
        <dbReference type="ChEBI" id="CHEBI:15378"/>
        <dbReference type="ChEBI" id="CHEBI:30616"/>
        <dbReference type="ChEBI" id="CHEBI:43474"/>
        <dbReference type="ChEBI" id="CHEBI:57643"/>
        <dbReference type="ChEBI" id="CHEBI:456216"/>
    </reaction>
    <physiologicalReaction direction="left-to-right" evidence="20">
        <dbReference type="Rhea" id="RHEA:38584"/>
    </physiologicalReaction>
</comment>
<name>A0A2I0MLK6_COLLI</name>
<dbReference type="InterPro" id="IPR023298">
    <property type="entry name" value="ATPase_P-typ_TM_dom_sf"/>
</dbReference>
<feature type="binding site" evidence="24">
    <location>
        <position position="872"/>
    </location>
    <ligand>
        <name>ATP</name>
        <dbReference type="ChEBI" id="CHEBI:30616"/>
    </ligand>
</feature>
<feature type="domain" description="P-type ATPase N-terminal" evidence="28">
    <location>
        <begin position="127"/>
        <end position="178"/>
    </location>
</feature>
<evidence type="ECO:0000259" key="29">
    <source>
        <dbReference type="Pfam" id="PF16212"/>
    </source>
</evidence>
<evidence type="ECO:0000313" key="31">
    <source>
        <dbReference type="Proteomes" id="UP000053872"/>
    </source>
</evidence>
<dbReference type="NCBIfam" id="TIGR01652">
    <property type="entry name" value="ATPase-Plipid"/>
    <property type="match status" value="1"/>
</dbReference>
<dbReference type="PROSITE" id="PS00154">
    <property type="entry name" value="ATPASE_E1_E2"/>
    <property type="match status" value="1"/>
</dbReference>
<dbReference type="Gene3D" id="2.70.150.10">
    <property type="entry name" value="Calcium-transporting ATPase, cytoplasmic transduction domain A"/>
    <property type="match status" value="1"/>
</dbReference>
<keyword evidence="13 25" id="KW-0460">Magnesium</keyword>
<keyword evidence="6" id="KW-1003">Cell membrane</keyword>
<feature type="active site" description="4-aspartylphosphate intermediate" evidence="23">
    <location>
        <position position="492"/>
    </location>
</feature>
<dbReference type="Gene3D" id="1.20.1110.10">
    <property type="entry name" value="Calcium-transporting ATPase, transmembrane domain"/>
    <property type="match status" value="1"/>
</dbReference>
<dbReference type="PANTHER" id="PTHR24092">
    <property type="entry name" value="PROBABLE PHOSPHOLIPID-TRANSPORTING ATPASE"/>
    <property type="match status" value="1"/>
</dbReference>
<comment type="catalytic activity">
    <reaction evidence="18 26">
        <text>ATP + H2O + phospholipidSide 1 = ADP + phosphate + phospholipidSide 2.</text>
        <dbReference type="EC" id="7.6.2.1"/>
    </reaction>
</comment>
<dbReference type="Pfam" id="PF13246">
    <property type="entry name" value="Cation_ATPase"/>
    <property type="match status" value="1"/>
</dbReference>
<feature type="binding site" evidence="25">
    <location>
        <position position="492"/>
    </location>
    <ligand>
        <name>Mg(2+)</name>
        <dbReference type="ChEBI" id="CHEBI:18420"/>
    </ligand>
</feature>
<feature type="transmembrane region" description="Helical" evidence="26">
    <location>
        <begin position="155"/>
        <end position="173"/>
    </location>
</feature>
<evidence type="ECO:0000256" key="15">
    <source>
        <dbReference type="ARBA" id="ARBA00022989"/>
    </source>
</evidence>
<feature type="region of interest" description="Disordered" evidence="27">
    <location>
        <begin position="560"/>
        <end position="579"/>
    </location>
</feature>
<evidence type="ECO:0000256" key="8">
    <source>
        <dbReference type="ARBA" id="ARBA00022692"/>
    </source>
</evidence>
<evidence type="ECO:0000256" key="20">
    <source>
        <dbReference type="ARBA" id="ARBA00052223"/>
    </source>
</evidence>
<evidence type="ECO:0000256" key="6">
    <source>
        <dbReference type="ARBA" id="ARBA00022475"/>
    </source>
</evidence>
<dbReference type="Gene3D" id="3.40.1110.10">
    <property type="entry name" value="Calcium-transporting ATPase, cytoplasmic domain N"/>
    <property type="match status" value="2"/>
</dbReference>
<feature type="transmembrane region" description="Helical" evidence="26">
    <location>
        <begin position="416"/>
        <end position="438"/>
    </location>
</feature>
<dbReference type="GO" id="GO:0045332">
    <property type="term" value="P:phospholipid translocation"/>
    <property type="evidence" value="ECO:0007669"/>
    <property type="project" value="TreeGrafter"/>
</dbReference>
<comment type="catalytic activity">
    <reaction evidence="19">
        <text>a beta-D-glucosyl-(1&lt;-&gt;1')-N-acylsphing-4-enine(out) + ATP + H2O = a beta-D-glucosyl-(1&lt;-&gt;1')-N-acylsphing-4-enine(in) + ADP + phosphate + H(+)</text>
        <dbReference type="Rhea" id="RHEA:66036"/>
        <dbReference type="ChEBI" id="CHEBI:15377"/>
        <dbReference type="ChEBI" id="CHEBI:15378"/>
        <dbReference type="ChEBI" id="CHEBI:22801"/>
        <dbReference type="ChEBI" id="CHEBI:30616"/>
        <dbReference type="ChEBI" id="CHEBI:43474"/>
        <dbReference type="ChEBI" id="CHEBI:456216"/>
    </reaction>
    <physiologicalReaction direction="left-to-right" evidence="19">
        <dbReference type="Rhea" id="RHEA:66037"/>
    </physiologicalReaction>
</comment>
<evidence type="ECO:0000256" key="10">
    <source>
        <dbReference type="ARBA" id="ARBA00022741"/>
    </source>
</evidence>
<dbReference type="PRINTS" id="PR00119">
    <property type="entry name" value="CATATPASE"/>
</dbReference>
<dbReference type="GO" id="GO:0016887">
    <property type="term" value="F:ATP hydrolysis activity"/>
    <property type="evidence" value="ECO:0007669"/>
    <property type="project" value="InterPro"/>
</dbReference>
<evidence type="ECO:0000256" key="22">
    <source>
        <dbReference type="ARBA" id="ARBA00065679"/>
    </source>
</evidence>
<dbReference type="SUPFAM" id="SSF81665">
    <property type="entry name" value="Calcium ATPase, transmembrane domain M"/>
    <property type="match status" value="1"/>
</dbReference>
<evidence type="ECO:0000256" key="7">
    <source>
        <dbReference type="ARBA" id="ARBA00022553"/>
    </source>
</evidence>
<dbReference type="CDD" id="cd02073">
    <property type="entry name" value="P-type_ATPase_APLT_Dnf-like"/>
    <property type="match status" value="1"/>
</dbReference>
<evidence type="ECO:0000256" key="13">
    <source>
        <dbReference type="ARBA" id="ARBA00022842"/>
    </source>
</evidence>
<dbReference type="InterPro" id="IPR032630">
    <property type="entry name" value="P_typ_ATPase_c"/>
</dbReference>
<evidence type="ECO:0000256" key="24">
    <source>
        <dbReference type="PIRSR" id="PIRSR606539-2"/>
    </source>
</evidence>
<evidence type="ECO:0000256" key="21">
    <source>
        <dbReference type="ARBA" id="ARBA00056521"/>
    </source>
</evidence>
<dbReference type="STRING" id="8932.A0A2I0MLK6"/>
<dbReference type="GO" id="GO:0005886">
    <property type="term" value="C:plasma membrane"/>
    <property type="evidence" value="ECO:0007669"/>
    <property type="project" value="UniProtKB-SubCell"/>
</dbReference>
<dbReference type="InterPro" id="IPR006539">
    <property type="entry name" value="P-type_ATPase_IV"/>
</dbReference>
<accession>A0A2I0MLK6</accession>
<evidence type="ECO:0000256" key="25">
    <source>
        <dbReference type="PIRSR" id="PIRSR606539-3"/>
    </source>
</evidence>
<dbReference type="Pfam" id="PF16209">
    <property type="entry name" value="PhoLip_ATPase_N"/>
    <property type="match status" value="1"/>
</dbReference>
<dbReference type="FunFam" id="2.70.150.10:FF:000022">
    <property type="entry name" value="Phospholipid-transporting ATPase"/>
    <property type="match status" value="1"/>
</dbReference>
<evidence type="ECO:0000256" key="19">
    <source>
        <dbReference type="ARBA" id="ARBA00050913"/>
    </source>
</evidence>
<comment type="function">
    <text evidence="21">Catalytic component of P4-ATPase flippase complex, which catalyzes the hydrolysis of ATP coupled to the transport of phosphatidylcholine (PC) from the outer to the inner leaflet of the plasma membrane. Initiates inward plasma membrane bending and recruitment of Bin/amphiphysin/Rvs (BAR) domain-containing proteins involved in membrane tubulation and cell trafficking. Facilitates ITGB1/beta1 integrin endocytosis, delaying cell adhesion and cell spreading on extracellular matrix. Has low flippase activity toward glucosylceramide (GlcCer).</text>
</comment>
<evidence type="ECO:0000256" key="3">
    <source>
        <dbReference type="ARBA" id="ARBA00004651"/>
    </source>
</evidence>
<dbReference type="GO" id="GO:0005524">
    <property type="term" value="F:ATP binding"/>
    <property type="evidence" value="ECO:0007669"/>
    <property type="project" value="UniProtKB-UniRule"/>
</dbReference>
<evidence type="ECO:0000259" key="28">
    <source>
        <dbReference type="Pfam" id="PF16209"/>
    </source>
</evidence>
<comment type="caution">
    <text evidence="30">The sequence shown here is derived from an EMBL/GenBank/DDBJ whole genome shotgun (WGS) entry which is preliminary data.</text>
</comment>
<evidence type="ECO:0000256" key="26">
    <source>
        <dbReference type="RuleBase" id="RU362033"/>
    </source>
</evidence>
<dbReference type="SFLD" id="SFLDS00003">
    <property type="entry name" value="Haloacid_Dehalogenase"/>
    <property type="match status" value="1"/>
</dbReference>
<keyword evidence="16" id="KW-0445">Lipid transport</keyword>
<dbReference type="FunFam" id="3.40.50.1000:FF:000110">
    <property type="entry name" value="Phospholipid-transporting ATPase"/>
    <property type="match status" value="1"/>
</dbReference>
<dbReference type="EMBL" id="AKCR02000007">
    <property type="protein sequence ID" value="PKK30560.1"/>
    <property type="molecule type" value="Genomic_DNA"/>
</dbReference>
<feature type="binding site" evidence="24">
    <location>
        <position position="494"/>
    </location>
    <ligand>
        <name>ATP</name>
        <dbReference type="ChEBI" id="CHEBI:30616"/>
    </ligand>
</feature>
<comment type="cofactor">
    <cofactor evidence="1 25">
        <name>Mg(2+)</name>
        <dbReference type="ChEBI" id="CHEBI:18420"/>
    </cofactor>
</comment>
<feature type="binding site" evidence="24">
    <location>
        <position position="1066"/>
    </location>
    <ligand>
        <name>ATP</name>
        <dbReference type="ChEBI" id="CHEBI:30616"/>
    </ligand>
</feature>
<dbReference type="InterPro" id="IPR008250">
    <property type="entry name" value="ATPase_P-typ_transduc_dom_A_sf"/>
</dbReference>
<evidence type="ECO:0000256" key="17">
    <source>
        <dbReference type="ARBA" id="ARBA00023136"/>
    </source>
</evidence>
<dbReference type="GO" id="GO:0090554">
    <property type="term" value="F:phosphatidylcholine floppase activity"/>
    <property type="evidence" value="ECO:0007669"/>
    <property type="project" value="RHEA"/>
</dbReference>
<keyword evidence="10 24" id="KW-0547">Nucleotide-binding</keyword>
<dbReference type="FunFam" id="3.40.1110.10:FF:000109">
    <property type="entry name" value="Phospholipid-transporting ATPase"/>
    <property type="match status" value="1"/>
</dbReference>
<feature type="transmembrane region" description="Helical" evidence="26">
    <location>
        <begin position="1289"/>
        <end position="1309"/>
    </location>
</feature>
<feature type="binding site" evidence="24">
    <location>
        <position position="829"/>
    </location>
    <ligand>
        <name>ATP</name>
        <dbReference type="ChEBI" id="CHEBI:30616"/>
    </ligand>
</feature>
<gene>
    <name evidence="30" type="primary">ATP10A</name>
    <name evidence="30" type="ORF">A306_00003760</name>
</gene>
<dbReference type="InterPro" id="IPR001757">
    <property type="entry name" value="P_typ_ATPase"/>
</dbReference>
<evidence type="ECO:0000256" key="27">
    <source>
        <dbReference type="SAM" id="MobiDB-lite"/>
    </source>
</evidence>
<dbReference type="InterPro" id="IPR032631">
    <property type="entry name" value="P-type_ATPase_N"/>
</dbReference>
<dbReference type="SFLD" id="SFLDF00027">
    <property type="entry name" value="p-type_atpase"/>
    <property type="match status" value="1"/>
</dbReference>
<keyword evidence="15 26" id="KW-1133">Transmembrane helix</keyword>
<evidence type="ECO:0000256" key="11">
    <source>
        <dbReference type="ARBA" id="ARBA00022824"/>
    </source>
</evidence>
<evidence type="ECO:0000256" key="16">
    <source>
        <dbReference type="ARBA" id="ARBA00023055"/>
    </source>
</evidence>
<dbReference type="EC" id="7.6.2.1" evidence="26"/>
<keyword evidence="8 26" id="KW-0812">Transmembrane</keyword>
<evidence type="ECO:0000256" key="9">
    <source>
        <dbReference type="ARBA" id="ARBA00022723"/>
    </source>
</evidence>
<feature type="domain" description="P-type ATPase C-terminal" evidence="29">
    <location>
        <begin position="1118"/>
        <end position="1363"/>
    </location>
</feature>
<keyword evidence="31" id="KW-1185">Reference proteome</keyword>
<evidence type="ECO:0000256" key="1">
    <source>
        <dbReference type="ARBA" id="ARBA00001946"/>
    </source>
</evidence>
<feature type="binding site" evidence="24">
    <location>
        <position position="1096"/>
    </location>
    <ligand>
        <name>ATP</name>
        <dbReference type="ChEBI" id="CHEBI:30616"/>
    </ligand>
</feature>
<evidence type="ECO:0000313" key="30">
    <source>
        <dbReference type="EMBL" id="PKK30560.1"/>
    </source>
</evidence>
<keyword evidence="12 24" id="KW-0067">ATP-binding</keyword>
<feature type="binding site" evidence="24">
    <location>
        <position position="953"/>
    </location>
    <ligand>
        <name>ATP</name>
        <dbReference type="ChEBI" id="CHEBI:30616"/>
    </ligand>
</feature>
<evidence type="ECO:0000256" key="14">
    <source>
        <dbReference type="ARBA" id="ARBA00022967"/>
    </source>
</evidence>
<evidence type="ECO:0000256" key="2">
    <source>
        <dbReference type="ARBA" id="ARBA00004586"/>
    </source>
</evidence>
<comment type="similarity">
    <text evidence="4 26">Belongs to the cation transport ATPase (P-type) (TC 3.A.3) family. Type IV subfamily.</text>
</comment>
<dbReference type="GO" id="GO:0005789">
    <property type="term" value="C:endoplasmic reticulum membrane"/>
    <property type="evidence" value="ECO:0007669"/>
    <property type="project" value="UniProtKB-SubCell"/>
</dbReference>
<feature type="binding site" evidence="24">
    <location>
        <position position="952"/>
    </location>
    <ligand>
        <name>ATP</name>
        <dbReference type="ChEBI" id="CHEBI:30616"/>
    </ligand>
</feature>
<feature type="transmembrane region" description="Helical" evidence="26">
    <location>
        <begin position="1150"/>
        <end position="1170"/>
    </location>
</feature>
<feature type="region of interest" description="Disordered" evidence="27">
    <location>
        <begin position="1437"/>
        <end position="1464"/>
    </location>
</feature>
<feature type="binding site" evidence="24">
    <location>
        <position position="1095"/>
    </location>
    <ligand>
        <name>ATP</name>
        <dbReference type="ChEBI" id="CHEBI:30616"/>
    </ligand>
</feature>
<dbReference type="InterPro" id="IPR023214">
    <property type="entry name" value="HAD_sf"/>
</dbReference>
<feature type="binding site" evidence="24">
    <location>
        <position position="763"/>
    </location>
    <ligand>
        <name>ATP</name>
        <dbReference type="ChEBI" id="CHEBI:30616"/>
    </ligand>
</feature>
<feature type="transmembrane region" description="Helical" evidence="26">
    <location>
        <begin position="179"/>
        <end position="198"/>
    </location>
</feature>
<feature type="transmembrane region" description="Helical" evidence="26">
    <location>
        <begin position="1334"/>
        <end position="1353"/>
    </location>
</feature>
<comment type="subcellular location">
    <subcellularLocation>
        <location evidence="3">Cell membrane</location>
        <topology evidence="3">Multi-pass membrane protein</topology>
    </subcellularLocation>
    <subcellularLocation>
        <location evidence="2">Endoplasmic reticulum membrane</location>
    </subcellularLocation>
    <subcellularLocation>
        <location evidence="26">Membrane</location>
        <topology evidence="26">Multi-pass membrane protein</topology>
    </subcellularLocation>
</comment>
<keyword evidence="14 26" id="KW-1278">Translocase</keyword>
<dbReference type="InterPro" id="IPR023299">
    <property type="entry name" value="ATPase_P-typ_cyto_dom_N"/>
</dbReference>
<dbReference type="SUPFAM" id="SSF81660">
    <property type="entry name" value="Metal cation-transporting ATPase, ATP-binding domain N"/>
    <property type="match status" value="1"/>
</dbReference>
<feature type="binding site" evidence="25">
    <location>
        <position position="1092"/>
    </location>
    <ligand>
        <name>Mg(2+)</name>
        <dbReference type="ChEBI" id="CHEBI:18420"/>
    </ligand>
</feature>
<feature type="transmembrane region" description="Helical" evidence="26">
    <location>
        <begin position="374"/>
        <end position="396"/>
    </location>
</feature>
<feature type="transmembrane region" description="Helical" evidence="26">
    <location>
        <begin position="1232"/>
        <end position="1255"/>
    </location>
</feature>
<feature type="binding site" evidence="25">
    <location>
        <position position="494"/>
    </location>
    <ligand>
        <name>Mg(2+)</name>
        <dbReference type="ChEBI" id="CHEBI:18420"/>
    </ligand>
</feature>
<dbReference type="InterPro" id="IPR036412">
    <property type="entry name" value="HAD-like_sf"/>
</dbReference>
<protein>
    <recommendedName>
        <fullName evidence="26">Phospholipid-transporting ATPase</fullName>
        <ecNumber evidence="26">7.6.2.1</ecNumber>
    </recommendedName>
</protein>
<feature type="transmembrane region" description="Helical" evidence="26">
    <location>
        <begin position="1182"/>
        <end position="1202"/>
    </location>
</feature>
<proteinExistence type="inferred from homology"/>
<dbReference type="InterPro" id="IPR018303">
    <property type="entry name" value="ATPase_P-typ_P_site"/>
</dbReference>
<dbReference type="Pfam" id="PF16212">
    <property type="entry name" value="PhoLip_ATPase_C"/>
    <property type="match status" value="1"/>
</dbReference>
<dbReference type="PANTHER" id="PTHR24092:SF81">
    <property type="entry name" value="PHOSPHOLIPID-TRANSPORTING ATPASE VA"/>
    <property type="match status" value="1"/>
</dbReference>
<feature type="binding site" evidence="24">
    <location>
        <position position="1072"/>
    </location>
    <ligand>
        <name>ATP</name>
        <dbReference type="ChEBI" id="CHEBI:30616"/>
    </ligand>
</feature>
<dbReference type="GO" id="GO:0000287">
    <property type="term" value="F:magnesium ion binding"/>
    <property type="evidence" value="ECO:0007669"/>
    <property type="project" value="UniProtKB-UniRule"/>
</dbReference>
<keyword evidence="17 26" id="KW-0472">Membrane</keyword>
<keyword evidence="7" id="KW-0597">Phosphoprotein</keyword>
<feature type="binding site" evidence="24">
    <location>
        <position position="493"/>
    </location>
    <ligand>
        <name>ATP</name>
        <dbReference type="ChEBI" id="CHEBI:30616"/>
    </ligand>
</feature>
<dbReference type="SUPFAM" id="SSF56784">
    <property type="entry name" value="HAD-like"/>
    <property type="match status" value="1"/>
</dbReference>
<evidence type="ECO:0000256" key="18">
    <source>
        <dbReference type="ARBA" id="ARBA00034036"/>
    </source>
</evidence>
<dbReference type="Gene3D" id="3.40.50.1000">
    <property type="entry name" value="HAD superfamily/HAD-like"/>
    <property type="match status" value="2"/>
</dbReference>
<evidence type="ECO:0000256" key="4">
    <source>
        <dbReference type="ARBA" id="ARBA00008109"/>
    </source>
</evidence>
<keyword evidence="11" id="KW-0256">Endoplasmic reticulum</keyword>
<comment type="subunit">
    <text evidence="22">Component of a P4-ATPase flippase complex which consists of a catalytic alpha subunit ATP10A and an accessory beta subunit TMEM30A.</text>
</comment>
<dbReference type="InParanoid" id="A0A2I0MLK6"/>
<dbReference type="SFLD" id="SFLDG00002">
    <property type="entry name" value="C1.7:_P-type_atpase_like"/>
    <property type="match status" value="1"/>
</dbReference>
<feature type="binding site" evidence="24">
    <location>
        <position position="954"/>
    </location>
    <ligand>
        <name>ATP</name>
        <dbReference type="ChEBI" id="CHEBI:30616"/>
    </ligand>
</feature>
<evidence type="ECO:0000256" key="5">
    <source>
        <dbReference type="ARBA" id="ARBA00022448"/>
    </source>
</evidence>
<feature type="binding site" evidence="24">
    <location>
        <position position="805"/>
    </location>
    <ligand>
        <name>ATP</name>
        <dbReference type="ChEBI" id="CHEBI:30616"/>
    </ligand>
</feature>
<dbReference type="Proteomes" id="UP000053872">
    <property type="component" value="Unassembled WGS sequence"/>
</dbReference>
<dbReference type="FunFam" id="3.40.1110.10:FF:000009">
    <property type="entry name" value="Phospholipid-transporting ATPase"/>
    <property type="match status" value="1"/>
</dbReference>
<keyword evidence="9 25" id="KW-0479">Metal-binding</keyword>